<dbReference type="RefSeq" id="WP_406857286.1">
    <property type="nucleotide sequence ID" value="NZ_CP157484.1"/>
</dbReference>
<keyword evidence="4 7" id="KW-0812">Transmembrane</keyword>
<evidence type="ECO:0000256" key="4">
    <source>
        <dbReference type="ARBA" id="ARBA00022692"/>
    </source>
</evidence>
<proteinExistence type="inferred from homology"/>
<feature type="transmembrane region" description="Helical" evidence="7">
    <location>
        <begin position="212"/>
        <end position="234"/>
    </location>
</feature>
<keyword evidence="5 7" id="KW-1133">Transmembrane helix</keyword>
<dbReference type="InterPro" id="IPR050833">
    <property type="entry name" value="Poly_Biosynth_Transport"/>
</dbReference>
<feature type="transmembrane region" description="Helical" evidence="7">
    <location>
        <begin position="290"/>
        <end position="312"/>
    </location>
</feature>
<feature type="transmembrane region" description="Helical" evidence="7">
    <location>
        <begin position="147"/>
        <end position="169"/>
    </location>
</feature>
<feature type="transmembrane region" description="Helical" evidence="7">
    <location>
        <begin position="318"/>
        <end position="339"/>
    </location>
</feature>
<reference evidence="8" key="1">
    <citation type="submission" date="2024-05" db="EMBL/GenBank/DDBJ databases">
        <authorList>
            <person name="Kim S."/>
            <person name="Heo J."/>
            <person name="Choi H."/>
            <person name="Choi Y."/>
            <person name="Kwon S.-W."/>
            <person name="Kim Y."/>
        </authorList>
    </citation>
    <scope>NUCLEOTIDE SEQUENCE</scope>
    <source>
        <strain evidence="8">KACC 23698</strain>
    </source>
</reference>
<comment type="subcellular location">
    <subcellularLocation>
        <location evidence="1">Cell membrane</location>
        <topology evidence="1">Multi-pass membrane protein</topology>
    </subcellularLocation>
</comment>
<dbReference type="PANTHER" id="PTHR30250:SF10">
    <property type="entry name" value="LIPOPOLYSACCHARIDE BIOSYNTHESIS PROTEIN WZXC"/>
    <property type="match status" value="1"/>
</dbReference>
<dbReference type="EMBL" id="CP157484">
    <property type="protein sequence ID" value="XBO40427.1"/>
    <property type="molecule type" value="Genomic_DNA"/>
</dbReference>
<keyword evidence="6 7" id="KW-0472">Membrane</keyword>
<evidence type="ECO:0000256" key="7">
    <source>
        <dbReference type="SAM" id="Phobius"/>
    </source>
</evidence>
<evidence type="ECO:0000256" key="2">
    <source>
        <dbReference type="ARBA" id="ARBA00007430"/>
    </source>
</evidence>
<evidence type="ECO:0000256" key="6">
    <source>
        <dbReference type="ARBA" id="ARBA00023136"/>
    </source>
</evidence>
<feature type="transmembrane region" description="Helical" evidence="7">
    <location>
        <begin position="377"/>
        <end position="397"/>
    </location>
</feature>
<evidence type="ECO:0000313" key="8">
    <source>
        <dbReference type="EMBL" id="XBO40427.1"/>
    </source>
</evidence>
<gene>
    <name evidence="8" type="ORF">ABEG18_06575</name>
</gene>
<feature type="transmembrane region" description="Helical" evidence="7">
    <location>
        <begin position="112"/>
        <end position="135"/>
    </location>
</feature>
<name>A0AAU7JJ32_9HYPH</name>
<dbReference type="GO" id="GO:0005886">
    <property type="term" value="C:plasma membrane"/>
    <property type="evidence" value="ECO:0007669"/>
    <property type="project" value="UniProtKB-SubCell"/>
</dbReference>
<protein>
    <submittedName>
        <fullName evidence="8">Lipopolysaccharide biosynthesis protein</fullName>
    </submittedName>
</protein>
<organism evidence="8">
    <name type="scientific">Alsobacter sp. KACC 23698</name>
    <dbReference type="NCBI Taxonomy" id="3149229"/>
    <lineage>
        <taxon>Bacteria</taxon>
        <taxon>Pseudomonadati</taxon>
        <taxon>Pseudomonadota</taxon>
        <taxon>Alphaproteobacteria</taxon>
        <taxon>Hyphomicrobiales</taxon>
        <taxon>Alsobacteraceae</taxon>
        <taxon>Alsobacter</taxon>
    </lineage>
</organism>
<dbReference type="Pfam" id="PF13440">
    <property type="entry name" value="Polysacc_synt_3"/>
    <property type="match status" value="1"/>
</dbReference>
<feature type="transmembrane region" description="Helical" evidence="7">
    <location>
        <begin position="442"/>
        <end position="463"/>
    </location>
</feature>
<feature type="transmembrane region" description="Helical" evidence="7">
    <location>
        <begin position="73"/>
        <end position="100"/>
    </location>
</feature>
<feature type="transmembrane region" description="Helical" evidence="7">
    <location>
        <begin position="418"/>
        <end position="436"/>
    </location>
</feature>
<keyword evidence="3" id="KW-1003">Cell membrane</keyword>
<dbReference type="CDD" id="cd13127">
    <property type="entry name" value="MATE_tuaB_like"/>
    <property type="match status" value="1"/>
</dbReference>
<feature type="transmembrane region" description="Helical" evidence="7">
    <location>
        <begin position="40"/>
        <end position="61"/>
    </location>
</feature>
<feature type="transmembrane region" description="Helical" evidence="7">
    <location>
        <begin position="12"/>
        <end position="34"/>
    </location>
</feature>
<dbReference type="AlphaFoldDB" id="A0AAU7JJ32"/>
<sequence length="491" mass="52197">MDHTAQKALIWTMIDVLGSQVSPFVAFLIIARFIDPHDYGTFALAMSCLAPLTVVLYQGLADALITAIDPDEAYIATAFWMNMGLALVITAIVQVIAGSLAELFRAPVMEPALRWLSLLAVLQGLVSVHVALYRRRLEMGVLARRTLIGRALGAALGIGLAVAGFGIWALVAMQLIQSAVAAAILWGVSDWRPKLCFNVQHCRDVLRFGTHFTSASLATAVVNIADNLIVGFFFDPKAVGLYVLAARILEMATTVVLVPMRSLVMPLLSKAASDPPLFASSYRGMVTPAFLAWMPIILILATTSRILIPGIFGPKWEGAVVVLHAMCATAFTTPLWFFAGQALSAAGRPDGFLKLAMIQIGVTSACVSFASQLSLAAVGWGWACASAVMVPIALWYLNRRCEVSWLPMARDAAKLGSAGLALLTASLWTSAMAHAAGFSAWIGAALGAAAGLLVYVALIEFVLTRGQISAAVRGLAALAQRRAPHISPRQA</sequence>
<evidence type="ECO:0000256" key="1">
    <source>
        <dbReference type="ARBA" id="ARBA00004651"/>
    </source>
</evidence>
<evidence type="ECO:0000256" key="5">
    <source>
        <dbReference type="ARBA" id="ARBA00022989"/>
    </source>
</evidence>
<comment type="similarity">
    <text evidence="2">Belongs to the polysaccharide synthase family.</text>
</comment>
<dbReference type="PANTHER" id="PTHR30250">
    <property type="entry name" value="PST FAMILY PREDICTED COLANIC ACID TRANSPORTER"/>
    <property type="match status" value="1"/>
</dbReference>
<accession>A0AAU7JJ32</accession>
<evidence type="ECO:0000256" key="3">
    <source>
        <dbReference type="ARBA" id="ARBA00022475"/>
    </source>
</evidence>
<feature type="transmembrane region" description="Helical" evidence="7">
    <location>
        <begin position="240"/>
        <end position="260"/>
    </location>
</feature>